<reference evidence="1 2" key="1">
    <citation type="journal article" date="2011" name="Science">
        <title>The Selaginella genome identifies genetic changes associated with the evolution of vascular plants.</title>
        <authorList>
            <person name="Banks J.A."/>
            <person name="Nishiyama T."/>
            <person name="Hasebe M."/>
            <person name="Bowman J.L."/>
            <person name="Gribskov M."/>
            <person name="dePamphilis C."/>
            <person name="Albert V.A."/>
            <person name="Aono N."/>
            <person name="Aoyama T."/>
            <person name="Ambrose B.A."/>
            <person name="Ashton N.W."/>
            <person name="Axtell M.J."/>
            <person name="Barker E."/>
            <person name="Barker M.S."/>
            <person name="Bennetzen J.L."/>
            <person name="Bonawitz N.D."/>
            <person name="Chapple C."/>
            <person name="Cheng C."/>
            <person name="Correa L.G."/>
            <person name="Dacre M."/>
            <person name="DeBarry J."/>
            <person name="Dreyer I."/>
            <person name="Elias M."/>
            <person name="Engstrom E.M."/>
            <person name="Estelle M."/>
            <person name="Feng L."/>
            <person name="Finet C."/>
            <person name="Floyd S.K."/>
            <person name="Frommer W.B."/>
            <person name="Fujita T."/>
            <person name="Gramzow L."/>
            <person name="Gutensohn M."/>
            <person name="Harholt J."/>
            <person name="Hattori M."/>
            <person name="Heyl A."/>
            <person name="Hirai T."/>
            <person name="Hiwatashi Y."/>
            <person name="Ishikawa M."/>
            <person name="Iwata M."/>
            <person name="Karol K.G."/>
            <person name="Koehler B."/>
            <person name="Kolukisaoglu U."/>
            <person name="Kubo M."/>
            <person name="Kurata T."/>
            <person name="Lalonde S."/>
            <person name="Li K."/>
            <person name="Li Y."/>
            <person name="Litt A."/>
            <person name="Lyons E."/>
            <person name="Manning G."/>
            <person name="Maruyama T."/>
            <person name="Michael T.P."/>
            <person name="Mikami K."/>
            <person name="Miyazaki S."/>
            <person name="Morinaga S."/>
            <person name="Murata T."/>
            <person name="Mueller-Roeber B."/>
            <person name="Nelson D.R."/>
            <person name="Obara M."/>
            <person name="Oguri Y."/>
            <person name="Olmstead R.G."/>
            <person name="Onodera N."/>
            <person name="Petersen B.L."/>
            <person name="Pils B."/>
            <person name="Prigge M."/>
            <person name="Rensing S.A."/>
            <person name="Riano-Pachon D.M."/>
            <person name="Roberts A.W."/>
            <person name="Sato Y."/>
            <person name="Scheller H.V."/>
            <person name="Schulz B."/>
            <person name="Schulz C."/>
            <person name="Shakirov E.V."/>
            <person name="Shibagaki N."/>
            <person name="Shinohara N."/>
            <person name="Shippen D.E."/>
            <person name="Soerensen I."/>
            <person name="Sotooka R."/>
            <person name="Sugimoto N."/>
            <person name="Sugita M."/>
            <person name="Sumikawa N."/>
            <person name="Tanurdzic M."/>
            <person name="Theissen G."/>
            <person name="Ulvskov P."/>
            <person name="Wakazuki S."/>
            <person name="Weng J.K."/>
            <person name="Willats W.W."/>
            <person name="Wipf D."/>
            <person name="Wolf P.G."/>
            <person name="Yang L."/>
            <person name="Zimmer A.D."/>
            <person name="Zhu Q."/>
            <person name="Mitros T."/>
            <person name="Hellsten U."/>
            <person name="Loque D."/>
            <person name="Otillar R."/>
            <person name="Salamov A."/>
            <person name="Schmutz J."/>
            <person name="Shapiro H."/>
            <person name="Lindquist E."/>
            <person name="Lucas S."/>
            <person name="Rokhsar D."/>
            <person name="Grigoriev I.V."/>
        </authorList>
    </citation>
    <scope>NUCLEOTIDE SEQUENCE [LARGE SCALE GENOMIC DNA]</scope>
</reference>
<dbReference type="HOGENOM" id="CLU_129002_0_0_1"/>
<evidence type="ECO:0000313" key="1">
    <source>
        <dbReference type="EMBL" id="EFJ17044.1"/>
    </source>
</evidence>
<evidence type="ECO:0000313" key="2">
    <source>
        <dbReference type="Proteomes" id="UP000001514"/>
    </source>
</evidence>
<dbReference type="EMBL" id="GL377616">
    <property type="protein sequence ID" value="EFJ17044.1"/>
    <property type="molecule type" value="Genomic_DNA"/>
</dbReference>
<dbReference type="AlphaFoldDB" id="D8SEV7"/>
<dbReference type="KEGG" id="smo:SELMODRAFT_421315"/>
<dbReference type="Gramene" id="EFJ17044">
    <property type="protein sequence ID" value="EFJ17044"/>
    <property type="gene ID" value="SELMODRAFT_421315"/>
</dbReference>
<accession>D8SEV7</accession>
<dbReference type="Proteomes" id="UP000001514">
    <property type="component" value="Unassembled WGS sequence"/>
</dbReference>
<gene>
    <name evidence="1" type="ORF">SELMODRAFT_421315</name>
</gene>
<keyword evidence="2" id="KW-1185">Reference proteome</keyword>
<organism evidence="2">
    <name type="scientific">Selaginella moellendorffii</name>
    <name type="common">Spikemoss</name>
    <dbReference type="NCBI Taxonomy" id="88036"/>
    <lineage>
        <taxon>Eukaryota</taxon>
        <taxon>Viridiplantae</taxon>
        <taxon>Streptophyta</taxon>
        <taxon>Embryophyta</taxon>
        <taxon>Tracheophyta</taxon>
        <taxon>Lycopodiopsida</taxon>
        <taxon>Selaginellales</taxon>
        <taxon>Selaginellaceae</taxon>
        <taxon>Selaginella</taxon>
    </lineage>
</organism>
<sequence>MARTIEEERRKRFPWAGRETSEVAVCGLELLPRHRFACMTFQCAGLESIMLLAPVLPSDLKSLCKGHSKIMEFTLSRCLNAQTLRCLKASIWFPSSSYNNRLVGSASRECWNWKMPLLLKIRLAEETGHVEEAQLMGVYSQCGRSKSHGKAIKLVNCKLCDLTRSILRKLQQGGKWSVT</sequence>
<protein>
    <submittedName>
        <fullName evidence="1">Uncharacterized protein</fullName>
    </submittedName>
</protein>
<proteinExistence type="predicted"/>
<name>D8SEV7_SELML</name>
<dbReference type="InParanoid" id="D8SEV7"/>